<organism evidence="10 11">
    <name type="scientific">Jatropha curcas</name>
    <name type="common">Barbados nut</name>
    <dbReference type="NCBI Taxonomy" id="180498"/>
    <lineage>
        <taxon>Eukaryota</taxon>
        <taxon>Viridiplantae</taxon>
        <taxon>Streptophyta</taxon>
        <taxon>Embryophyta</taxon>
        <taxon>Tracheophyta</taxon>
        <taxon>Spermatophyta</taxon>
        <taxon>Magnoliopsida</taxon>
        <taxon>eudicotyledons</taxon>
        <taxon>Gunneridae</taxon>
        <taxon>Pentapetalae</taxon>
        <taxon>rosids</taxon>
        <taxon>fabids</taxon>
        <taxon>Malpighiales</taxon>
        <taxon>Euphorbiaceae</taxon>
        <taxon>Crotonoideae</taxon>
        <taxon>Jatropheae</taxon>
        <taxon>Jatropha</taxon>
    </lineage>
</organism>
<dbReference type="InterPro" id="IPR036249">
    <property type="entry name" value="Thioredoxin-like_sf"/>
</dbReference>
<accession>A0A067JRL4</accession>
<comment type="similarity">
    <text evidence="5">Belongs to the nucleoredoxin family.</text>
</comment>
<dbReference type="PROSITE" id="PS51352">
    <property type="entry name" value="THIOREDOXIN_2"/>
    <property type="match status" value="2"/>
</dbReference>
<gene>
    <name evidence="10" type="ORF">JCGZ_17754</name>
</gene>
<reference evidence="10 11" key="1">
    <citation type="journal article" date="2014" name="PLoS ONE">
        <title>Global Analysis of Gene Expression Profiles in Physic Nut (Jatropha curcas L.) Seedlings Exposed to Salt Stress.</title>
        <authorList>
            <person name="Zhang L."/>
            <person name="Zhang C."/>
            <person name="Wu P."/>
            <person name="Chen Y."/>
            <person name="Li M."/>
            <person name="Jiang H."/>
            <person name="Wu G."/>
        </authorList>
    </citation>
    <scope>NUCLEOTIDE SEQUENCE [LARGE SCALE GENOMIC DNA]</scope>
    <source>
        <strain evidence="11">cv. GZQX0401</strain>
        <tissue evidence="10">Young leaves</tissue>
    </source>
</reference>
<evidence type="ECO:0000256" key="6">
    <source>
        <dbReference type="ARBA" id="ARBA00047388"/>
    </source>
</evidence>
<dbReference type="PANTHER" id="PTHR13871:SF96">
    <property type="entry name" value="THIOREDOXIN DOMAIN-CONTAINING PROTEIN"/>
    <property type="match status" value="1"/>
</dbReference>
<dbReference type="PANTHER" id="PTHR13871">
    <property type="entry name" value="THIOREDOXIN"/>
    <property type="match status" value="1"/>
</dbReference>
<dbReference type="EMBL" id="KK914893">
    <property type="protein sequence ID" value="KDP26596.1"/>
    <property type="molecule type" value="Genomic_DNA"/>
</dbReference>
<dbReference type="InterPro" id="IPR052259">
    <property type="entry name" value="Nucleoredoxin-like"/>
</dbReference>
<keyword evidence="4" id="KW-0520">NAD</keyword>
<proteinExistence type="inferred from homology"/>
<evidence type="ECO:0000259" key="9">
    <source>
        <dbReference type="PROSITE" id="PS51352"/>
    </source>
</evidence>
<evidence type="ECO:0000313" key="11">
    <source>
        <dbReference type="Proteomes" id="UP000027138"/>
    </source>
</evidence>
<evidence type="ECO:0000256" key="8">
    <source>
        <dbReference type="SAM" id="MobiDB-lite"/>
    </source>
</evidence>
<evidence type="ECO:0000256" key="3">
    <source>
        <dbReference type="ARBA" id="ARBA00023002"/>
    </source>
</evidence>
<feature type="region of interest" description="Disordered" evidence="8">
    <location>
        <begin position="546"/>
        <end position="567"/>
    </location>
</feature>
<evidence type="ECO:0000256" key="7">
    <source>
        <dbReference type="ARBA" id="ARBA00047804"/>
    </source>
</evidence>
<sequence>MATELVNGVSHDLLSLLSSDDRDFVIRSNGDQIRISSLVGKIVGLYFSGSWCGPCRHFTPILVEAYEELSSKGDFEVVFISSDRDDESFNGYFSKMPWLAIPFPDQGTLKRLKELFKVRGIPNLVVLDANGKVSCDRGVDIIRNYGAEGYPFTPEKLDYLRQEEENAKNNQTISSILVSSSRDYLISNEGTKIPVSDLQGKMVGLYFSAYPHRLCLEFTPKLVEIYKKLKEKGENFEIVLISIDYDEKDFKQSFEKMPWLALPFQDKGREKLARYFELSALPSLVIIGEDGKTLNQNVAELIEDHGIEAYPFTPDKLDELAEIEKARLEAQTLESVLVHGDKDFVIEKTGSKVPVSELAGRNVLLYFSAKWCPPCRAFLPKLIEAYKEIKEKDSRFEIIFVSSDRDQSSFEEFYSGMPWLALPFGDERKTILQKKFKIKGIPAAIAISSSGKTVTKEAKEHLTAYGADAYPFTEQHLKQLKEKLEEIAKGWPEKLKHELHKEHELVRIKRKGFVCNGCREMGHGWSFYCKECDFDLHPNCALKKKENGEEGKGEEGRICQGDTCRKA</sequence>
<dbReference type="InterPro" id="IPR046349">
    <property type="entry name" value="C1-like_sf"/>
</dbReference>
<name>A0A067JRL4_JATCU</name>
<comment type="catalytic activity">
    <reaction evidence="6">
        <text>[protein]-dithiol + NAD(+) = [protein]-disulfide + NADH + H(+)</text>
        <dbReference type="Rhea" id="RHEA:18749"/>
        <dbReference type="Rhea" id="RHEA-COMP:10593"/>
        <dbReference type="Rhea" id="RHEA-COMP:10594"/>
        <dbReference type="ChEBI" id="CHEBI:15378"/>
        <dbReference type="ChEBI" id="CHEBI:29950"/>
        <dbReference type="ChEBI" id="CHEBI:50058"/>
        <dbReference type="ChEBI" id="CHEBI:57540"/>
        <dbReference type="ChEBI" id="CHEBI:57945"/>
        <dbReference type="EC" id="1.8.1.8"/>
    </reaction>
</comment>
<dbReference type="InterPro" id="IPR013766">
    <property type="entry name" value="Thioredoxin_domain"/>
</dbReference>
<dbReference type="SUPFAM" id="SSF57889">
    <property type="entry name" value="Cysteine-rich domain"/>
    <property type="match status" value="1"/>
</dbReference>
<feature type="domain" description="Thioredoxin" evidence="9">
    <location>
        <begin position="13"/>
        <end position="162"/>
    </location>
</feature>
<dbReference type="AlphaFoldDB" id="A0A067JRL4"/>
<dbReference type="Gene3D" id="3.40.30.10">
    <property type="entry name" value="Glutaredoxin"/>
    <property type="match status" value="3"/>
</dbReference>
<dbReference type="PROSITE" id="PS00194">
    <property type="entry name" value="THIOREDOXIN_1"/>
    <property type="match status" value="1"/>
</dbReference>
<evidence type="ECO:0000313" key="10">
    <source>
        <dbReference type="EMBL" id="KDP26596.1"/>
    </source>
</evidence>
<dbReference type="Proteomes" id="UP000027138">
    <property type="component" value="Unassembled WGS sequence"/>
</dbReference>
<dbReference type="InterPro" id="IPR045870">
    <property type="entry name" value="TryX_NRX_thioredoxin_dom"/>
</dbReference>
<evidence type="ECO:0000256" key="4">
    <source>
        <dbReference type="ARBA" id="ARBA00023027"/>
    </source>
</evidence>
<evidence type="ECO:0000256" key="5">
    <source>
        <dbReference type="ARBA" id="ARBA00025782"/>
    </source>
</evidence>
<keyword evidence="2" id="KW-0677">Repeat</keyword>
<evidence type="ECO:0000256" key="2">
    <source>
        <dbReference type="ARBA" id="ARBA00022737"/>
    </source>
</evidence>
<dbReference type="Pfam" id="PF13905">
    <property type="entry name" value="Thioredoxin_8"/>
    <property type="match status" value="3"/>
</dbReference>
<dbReference type="Pfam" id="PF03107">
    <property type="entry name" value="C1_2"/>
    <property type="match status" value="1"/>
</dbReference>
<dbReference type="OrthoDB" id="409136at2759"/>
<keyword evidence="11" id="KW-1185">Reference proteome</keyword>
<dbReference type="SUPFAM" id="SSF52833">
    <property type="entry name" value="Thioredoxin-like"/>
    <property type="match status" value="3"/>
</dbReference>
<dbReference type="GO" id="GO:0004791">
    <property type="term" value="F:thioredoxin-disulfide reductase (NADPH) activity"/>
    <property type="evidence" value="ECO:0007669"/>
    <property type="project" value="InterPro"/>
</dbReference>
<feature type="domain" description="Thioredoxin" evidence="9">
    <location>
        <begin position="322"/>
        <end position="482"/>
    </location>
</feature>
<dbReference type="EC" id="1.8.1.8" evidence="1"/>
<dbReference type="CDD" id="cd03009">
    <property type="entry name" value="TryX_like_TryX_NRX"/>
    <property type="match status" value="2"/>
</dbReference>
<dbReference type="InterPro" id="IPR017937">
    <property type="entry name" value="Thioredoxin_CS"/>
</dbReference>
<protein>
    <recommendedName>
        <fullName evidence="1">protein-disulfide reductase</fullName>
        <ecNumber evidence="1">1.8.1.8</ecNumber>
    </recommendedName>
</protein>
<dbReference type="InterPro" id="IPR004146">
    <property type="entry name" value="DC1"/>
</dbReference>
<evidence type="ECO:0000256" key="1">
    <source>
        <dbReference type="ARBA" id="ARBA00012612"/>
    </source>
</evidence>
<dbReference type="InterPro" id="IPR012336">
    <property type="entry name" value="Thioredoxin-like_fold"/>
</dbReference>
<keyword evidence="3" id="KW-0560">Oxidoreductase</keyword>
<comment type="catalytic activity">
    <reaction evidence="7">
        <text>[protein]-dithiol + NADP(+) = [protein]-disulfide + NADPH + H(+)</text>
        <dbReference type="Rhea" id="RHEA:18753"/>
        <dbReference type="Rhea" id="RHEA-COMP:10593"/>
        <dbReference type="Rhea" id="RHEA-COMP:10594"/>
        <dbReference type="ChEBI" id="CHEBI:15378"/>
        <dbReference type="ChEBI" id="CHEBI:29950"/>
        <dbReference type="ChEBI" id="CHEBI:50058"/>
        <dbReference type="ChEBI" id="CHEBI:57783"/>
        <dbReference type="ChEBI" id="CHEBI:58349"/>
        <dbReference type="EC" id="1.8.1.8"/>
    </reaction>
</comment>